<feature type="binding site" evidence="5">
    <location>
        <position position="227"/>
    </location>
    <ligand>
        <name>isopentenyl diphosphate</name>
        <dbReference type="ChEBI" id="CHEBI:128769"/>
    </ligand>
</feature>
<keyword evidence="1 5" id="KW-0004">4Fe-4S</keyword>
<dbReference type="PANTHER" id="PTHR30426">
    <property type="entry name" value="4-HYDROXY-3-METHYLBUT-2-ENYL DIPHOSPHATE REDUCTASE"/>
    <property type="match status" value="1"/>
</dbReference>
<feature type="binding site" evidence="5">
    <location>
        <position position="167"/>
    </location>
    <ligand>
        <name>(2E)-4-hydroxy-3-methylbut-2-enyl diphosphate</name>
        <dbReference type="ChEBI" id="CHEBI:128753"/>
    </ligand>
</feature>
<feature type="binding site" evidence="5">
    <location>
        <position position="269"/>
    </location>
    <ligand>
        <name>(2E)-4-hydroxy-3-methylbut-2-enyl diphosphate</name>
        <dbReference type="ChEBI" id="CHEBI:128753"/>
    </ligand>
</feature>
<evidence type="ECO:0000256" key="3">
    <source>
        <dbReference type="ARBA" id="ARBA00023004"/>
    </source>
</evidence>
<dbReference type="Pfam" id="PF02401">
    <property type="entry name" value="LYTB"/>
    <property type="match status" value="1"/>
</dbReference>
<dbReference type="NCBIfam" id="TIGR00216">
    <property type="entry name" value="ispH_lytB"/>
    <property type="match status" value="1"/>
</dbReference>
<protein>
    <recommendedName>
        <fullName evidence="5">4-hydroxy-3-methylbut-2-enyl diphosphate reductase</fullName>
        <shortName evidence="5">HMBPP reductase</shortName>
        <ecNumber evidence="5">1.17.7.4</ecNumber>
    </recommendedName>
</protein>
<feature type="binding site" evidence="5">
    <location>
        <position position="226"/>
    </location>
    <ligand>
        <name>isopentenyl diphosphate</name>
        <dbReference type="ChEBI" id="CHEBI:128769"/>
    </ligand>
</feature>
<feature type="binding site" evidence="5">
    <location>
        <position position="225"/>
    </location>
    <ligand>
        <name>isopentenyl diphosphate</name>
        <dbReference type="ChEBI" id="CHEBI:128769"/>
    </ligand>
</feature>
<dbReference type="GO" id="GO:0016114">
    <property type="term" value="P:terpenoid biosynthetic process"/>
    <property type="evidence" value="ECO:0007669"/>
    <property type="project" value="UniProtKB-UniRule"/>
</dbReference>
<keyword evidence="5" id="KW-0414">Isoprene biosynthesis</keyword>
<dbReference type="Proteomes" id="UP000036270">
    <property type="component" value="Unassembled WGS sequence"/>
</dbReference>
<evidence type="ECO:0000256" key="2">
    <source>
        <dbReference type="ARBA" id="ARBA00022723"/>
    </source>
</evidence>
<feature type="binding site" evidence="5">
    <location>
        <position position="74"/>
    </location>
    <ligand>
        <name>(2E)-4-hydroxy-3-methylbut-2-enyl diphosphate</name>
        <dbReference type="ChEBI" id="CHEBI:128753"/>
    </ligand>
</feature>
<dbReference type="RefSeq" id="WP_047975848.1">
    <property type="nucleotide sequence ID" value="NZ_JWIZ01000002.1"/>
</dbReference>
<comment type="cofactor">
    <cofactor evidence="5">
        <name>[4Fe-4S] cluster</name>
        <dbReference type="ChEBI" id="CHEBI:49883"/>
    </cofactor>
    <text evidence="5">Binds 1 [4Fe-4S] cluster per subunit.</text>
</comment>
<evidence type="ECO:0000313" key="6">
    <source>
        <dbReference type="EMBL" id="KMK52542.1"/>
    </source>
</evidence>
<organism evidence="6 7">
    <name type="scientific">Muribacter muris</name>
    <dbReference type="NCBI Taxonomy" id="67855"/>
    <lineage>
        <taxon>Bacteria</taxon>
        <taxon>Pseudomonadati</taxon>
        <taxon>Pseudomonadota</taxon>
        <taxon>Gammaproteobacteria</taxon>
        <taxon>Pasteurellales</taxon>
        <taxon>Pasteurellaceae</taxon>
        <taxon>Muribacter</taxon>
    </lineage>
</organism>
<feature type="binding site" evidence="5">
    <location>
        <position position="41"/>
    </location>
    <ligand>
        <name>(2E)-4-hydroxy-3-methylbut-2-enyl diphosphate</name>
        <dbReference type="ChEBI" id="CHEBI:128753"/>
    </ligand>
</feature>
<proteinExistence type="inferred from homology"/>
<reference evidence="6 7" key="1">
    <citation type="submission" date="2014-12" db="EMBL/GenBank/DDBJ databases">
        <title>Reclassification of Actinobacillus muris as Muribacter muris.</title>
        <authorList>
            <person name="Christensen H."/>
            <person name="Nicklas W."/>
            <person name="Bisgaard M."/>
        </authorList>
    </citation>
    <scope>NUCLEOTIDE SEQUENCE [LARGE SCALE GENOMIC DNA]</scope>
    <source>
        <strain evidence="6 7">Ackerman80-443D</strain>
    </source>
</reference>
<dbReference type="UniPathway" id="UPA00059">
    <property type="reaction ID" value="UER00105"/>
</dbReference>
<feature type="binding site" evidence="5">
    <location>
        <position position="124"/>
    </location>
    <ligand>
        <name>(2E)-4-hydroxy-3-methylbut-2-enyl diphosphate</name>
        <dbReference type="ChEBI" id="CHEBI:128753"/>
    </ligand>
</feature>
<keyword evidence="2 5" id="KW-0479">Metal-binding</keyword>
<dbReference type="GO" id="GO:0051745">
    <property type="term" value="F:4-hydroxy-3-methylbut-2-enyl diphosphate reductase activity"/>
    <property type="evidence" value="ECO:0007669"/>
    <property type="project" value="UniProtKB-UniRule"/>
</dbReference>
<dbReference type="EC" id="1.17.7.4" evidence="5"/>
<feature type="binding site" evidence="5">
    <location>
        <position position="41"/>
    </location>
    <ligand>
        <name>isopentenyl diphosphate</name>
        <dbReference type="ChEBI" id="CHEBI:128769"/>
    </ligand>
</feature>
<evidence type="ECO:0000256" key="5">
    <source>
        <dbReference type="HAMAP-Rule" id="MF_00191"/>
    </source>
</evidence>
<dbReference type="GO" id="GO:0050992">
    <property type="term" value="P:dimethylallyl diphosphate biosynthetic process"/>
    <property type="evidence" value="ECO:0007669"/>
    <property type="project" value="UniProtKB-UniRule"/>
</dbReference>
<feature type="binding site" evidence="5">
    <location>
        <position position="227"/>
    </location>
    <ligand>
        <name>dimethylallyl diphosphate</name>
        <dbReference type="ChEBI" id="CHEBI:57623"/>
    </ligand>
</feature>
<feature type="binding site" evidence="5">
    <location>
        <position position="269"/>
    </location>
    <ligand>
        <name>isopentenyl diphosphate</name>
        <dbReference type="ChEBI" id="CHEBI:128769"/>
    </ligand>
</feature>
<feature type="binding site" evidence="5">
    <location>
        <position position="124"/>
    </location>
    <ligand>
        <name>dimethylallyl diphosphate</name>
        <dbReference type="ChEBI" id="CHEBI:57623"/>
    </ligand>
</feature>
<evidence type="ECO:0000256" key="4">
    <source>
        <dbReference type="ARBA" id="ARBA00023014"/>
    </source>
</evidence>
<comment type="catalytic activity">
    <reaction evidence="5">
        <text>dimethylallyl diphosphate + 2 oxidized [2Fe-2S]-[ferredoxin] + H2O = (2E)-4-hydroxy-3-methylbut-2-enyl diphosphate + 2 reduced [2Fe-2S]-[ferredoxin] + 2 H(+)</text>
        <dbReference type="Rhea" id="RHEA:24825"/>
        <dbReference type="Rhea" id="RHEA-COMP:10000"/>
        <dbReference type="Rhea" id="RHEA-COMP:10001"/>
        <dbReference type="ChEBI" id="CHEBI:15377"/>
        <dbReference type="ChEBI" id="CHEBI:15378"/>
        <dbReference type="ChEBI" id="CHEBI:33737"/>
        <dbReference type="ChEBI" id="CHEBI:33738"/>
        <dbReference type="ChEBI" id="CHEBI:57623"/>
        <dbReference type="ChEBI" id="CHEBI:128753"/>
        <dbReference type="EC" id="1.17.7.4"/>
    </reaction>
</comment>
<dbReference type="GO" id="GO:0046872">
    <property type="term" value="F:metal ion binding"/>
    <property type="evidence" value="ECO:0007669"/>
    <property type="project" value="UniProtKB-KW"/>
</dbReference>
<feature type="binding site" evidence="5">
    <location>
        <position position="226"/>
    </location>
    <ligand>
        <name>(2E)-4-hydroxy-3-methylbut-2-enyl diphosphate</name>
        <dbReference type="ChEBI" id="CHEBI:128753"/>
    </ligand>
</feature>
<keyword evidence="7" id="KW-1185">Reference proteome</keyword>
<comment type="pathway">
    <text evidence="5">Isoprenoid biosynthesis; dimethylallyl diphosphate biosynthesis; dimethylallyl diphosphate from (2E)-4-hydroxy-3-methylbutenyl diphosphate: step 1/1.</text>
</comment>
<feature type="binding site" evidence="5">
    <location>
        <position position="197"/>
    </location>
    <ligand>
        <name>[4Fe-4S] cluster</name>
        <dbReference type="ChEBI" id="CHEBI:49883"/>
    </ligand>
</feature>
<sequence length="314" mass="34027">MNIILANPRGFCAGVDRAISIVELALEIHGAPIYVRHEVVHNRFVVDGLKAKGAIFVEELDEVPDGAIVIFSAHGVSQAVRQEAKQRALKVFDATCPLVTKVHMQVARASRKGTQAILIGHEGHPEVVGTMGQYDNPEGGIFLVEDVEDIAKLNLKADQELTFMTQTTLSIDDTSGVIEALKRKYPAIQGPRKNDICYATTNRQQAVRELAKQSQLVLVVGSKNSSNSNRLAELASRMGVPAKLIDGPQDIDPHWLVGVKTIGITAGASAPEVLVQSVVERLKTLGVETVSELEGCEENTVFEVPKELRITEVA</sequence>
<dbReference type="Gene3D" id="3.40.1010.20">
    <property type="entry name" value="4-hydroxy-3-methylbut-2-enyl diphosphate reductase, catalytic domain"/>
    <property type="match status" value="2"/>
</dbReference>
<evidence type="ECO:0000256" key="1">
    <source>
        <dbReference type="ARBA" id="ARBA00022485"/>
    </source>
</evidence>
<keyword evidence="5 6" id="KW-0560">Oxidoreductase</keyword>
<name>A0A0J5S6Q1_9PAST</name>
<feature type="binding site" evidence="5">
    <location>
        <position position="41"/>
    </location>
    <ligand>
        <name>dimethylallyl diphosphate</name>
        <dbReference type="ChEBI" id="CHEBI:57623"/>
    </ligand>
</feature>
<feature type="binding site" evidence="5">
    <location>
        <position position="227"/>
    </location>
    <ligand>
        <name>(2E)-4-hydroxy-3-methylbut-2-enyl diphosphate</name>
        <dbReference type="ChEBI" id="CHEBI:128753"/>
    </ligand>
</feature>
<evidence type="ECO:0000313" key="7">
    <source>
        <dbReference type="Proteomes" id="UP000036270"/>
    </source>
</evidence>
<dbReference type="EMBL" id="JWIZ01000002">
    <property type="protein sequence ID" value="KMK52542.1"/>
    <property type="molecule type" value="Genomic_DNA"/>
</dbReference>
<comment type="caution">
    <text evidence="6">The sequence shown here is derived from an EMBL/GenBank/DDBJ whole genome shotgun (WGS) entry which is preliminary data.</text>
</comment>
<dbReference type="PATRIC" id="fig|67855.3.peg.549"/>
<feature type="binding site" evidence="5">
    <location>
        <position position="225"/>
    </location>
    <ligand>
        <name>dimethylallyl diphosphate</name>
        <dbReference type="ChEBI" id="CHEBI:57623"/>
    </ligand>
</feature>
<comment type="function">
    <text evidence="5">Catalyzes the conversion of 1-hydroxy-2-methyl-2-(E)-butenyl 4-diphosphate (HMBPP) into a mixture of isopentenyl diphosphate (IPP) and dimethylallyl diphosphate (DMAPP). Acts in the terminal step of the DOXP/MEP pathway for isoprenoid precursor biosynthesis.</text>
</comment>
<dbReference type="Gene3D" id="3.40.50.11270">
    <property type="match status" value="1"/>
</dbReference>
<keyword evidence="4 5" id="KW-0411">Iron-sulfur</keyword>
<feature type="binding site" evidence="5">
    <location>
        <position position="124"/>
    </location>
    <ligand>
        <name>isopentenyl diphosphate</name>
        <dbReference type="ChEBI" id="CHEBI:128769"/>
    </ligand>
</feature>
<dbReference type="CDD" id="cd13944">
    <property type="entry name" value="lytB_ispH"/>
    <property type="match status" value="1"/>
</dbReference>
<dbReference type="NCBIfam" id="NF002190">
    <property type="entry name" value="PRK01045.1-4"/>
    <property type="match status" value="1"/>
</dbReference>
<dbReference type="AlphaFoldDB" id="A0A0J5S6Q1"/>
<feature type="binding site" evidence="5">
    <location>
        <position position="96"/>
    </location>
    <ligand>
        <name>[4Fe-4S] cluster</name>
        <dbReference type="ChEBI" id="CHEBI:49883"/>
    </ligand>
</feature>
<dbReference type="UniPathway" id="UPA00056">
    <property type="reaction ID" value="UER00097"/>
</dbReference>
<dbReference type="GO" id="GO:0051539">
    <property type="term" value="F:4 iron, 4 sulfur cluster binding"/>
    <property type="evidence" value="ECO:0007669"/>
    <property type="project" value="UniProtKB-UniRule"/>
</dbReference>
<feature type="binding site" evidence="5">
    <location>
        <position position="12"/>
    </location>
    <ligand>
        <name>[4Fe-4S] cluster</name>
        <dbReference type="ChEBI" id="CHEBI:49883"/>
    </ligand>
</feature>
<dbReference type="PANTHER" id="PTHR30426:SF0">
    <property type="entry name" value="4-HYDROXY-3-METHYLBUT-2-ENYL DIPHOSPHATE REDUCTASE"/>
    <property type="match status" value="1"/>
</dbReference>
<accession>A0A0J5S6Q1</accession>
<feature type="binding site" evidence="5">
    <location>
        <position position="74"/>
    </location>
    <ligand>
        <name>isopentenyl diphosphate</name>
        <dbReference type="ChEBI" id="CHEBI:128769"/>
    </ligand>
</feature>
<feature type="binding site" evidence="5">
    <location>
        <position position="269"/>
    </location>
    <ligand>
        <name>dimethylallyl diphosphate</name>
        <dbReference type="ChEBI" id="CHEBI:57623"/>
    </ligand>
</feature>
<feature type="binding site" evidence="5">
    <location>
        <position position="74"/>
    </location>
    <ligand>
        <name>dimethylallyl diphosphate</name>
        <dbReference type="ChEBI" id="CHEBI:57623"/>
    </ligand>
</feature>
<comment type="catalytic activity">
    <reaction evidence="5">
        <text>isopentenyl diphosphate + 2 oxidized [2Fe-2S]-[ferredoxin] + H2O = (2E)-4-hydroxy-3-methylbut-2-enyl diphosphate + 2 reduced [2Fe-2S]-[ferredoxin] + 2 H(+)</text>
        <dbReference type="Rhea" id="RHEA:24488"/>
        <dbReference type="Rhea" id="RHEA-COMP:10000"/>
        <dbReference type="Rhea" id="RHEA-COMP:10001"/>
        <dbReference type="ChEBI" id="CHEBI:15377"/>
        <dbReference type="ChEBI" id="CHEBI:15378"/>
        <dbReference type="ChEBI" id="CHEBI:33737"/>
        <dbReference type="ChEBI" id="CHEBI:33738"/>
        <dbReference type="ChEBI" id="CHEBI:128753"/>
        <dbReference type="ChEBI" id="CHEBI:128769"/>
        <dbReference type="EC" id="1.17.7.4"/>
    </reaction>
</comment>
<dbReference type="InterPro" id="IPR003451">
    <property type="entry name" value="LytB/IspH"/>
</dbReference>
<feature type="binding site" evidence="5">
    <location>
        <position position="225"/>
    </location>
    <ligand>
        <name>(2E)-4-hydroxy-3-methylbut-2-enyl diphosphate</name>
        <dbReference type="ChEBI" id="CHEBI:128753"/>
    </ligand>
</feature>
<dbReference type="HAMAP" id="MF_00191">
    <property type="entry name" value="IspH"/>
    <property type="match status" value="1"/>
</dbReference>
<gene>
    <name evidence="5 6" type="primary">ispH</name>
    <name evidence="6" type="ORF">RO21_00545</name>
</gene>
<keyword evidence="3 5" id="KW-0408">Iron</keyword>
<dbReference type="STRING" id="67855.RO21_00545"/>
<dbReference type="GO" id="GO:0019288">
    <property type="term" value="P:isopentenyl diphosphate biosynthetic process, methylerythritol 4-phosphate pathway"/>
    <property type="evidence" value="ECO:0007669"/>
    <property type="project" value="UniProtKB-UniRule"/>
</dbReference>
<feature type="binding site" evidence="5">
    <location>
        <position position="226"/>
    </location>
    <ligand>
        <name>dimethylallyl diphosphate</name>
        <dbReference type="ChEBI" id="CHEBI:57623"/>
    </ligand>
</feature>
<comment type="similarity">
    <text evidence="5">Belongs to the IspH family.</text>
</comment>
<feature type="active site" description="Proton donor" evidence="5">
    <location>
        <position position="126"/>
    </location>
</feature>
<dbReference type="NCBIfam" id="NF002188">
    <property type="entry name" value="PRK01045.1-2"/>
    <property type="match status" value="1"/>
</dbReference>
<comment type="pathway">
    <text evidence="5">Isoprenoid biosynthesis; isopentenyl diphosphate biosynthesis via DXP pathway; isopentenyl diphosphate from 1-deoxy-D-xylulose 5-phosphate: step 6/6.</text>
</comment>